<dbReference type="EMBL" id="PFHR01000092">
    <property type="protein sequence ID" value="PIW97053.1"/>
    <property type="molecule type" value="Genomic_DNA"/>
</dbReference>
<accession>A0A2M7INZ7</accession>
<dbReference type="Proteomes" id="UP000230837">
    <property type="component" value="Unassembled WGS sequence"/>
</dbReference>
<comment type="caution">
    <text evidence="1">The sequence shown here is derived from an EMBL/GenBank/DDBJ whole genome shotgun (WGS) entry which is preliminary data.</text>
</comment>
<proteinExistence type="predicted"/>
<sequence length="60" mass="7050">MTDKNTYTSKRSRIRKNIPPGQVAGIAIINTEEWYYGEMFRLLKELSRVLSLLEKIGYEK</sequence>
<protein>
    <submittedName>
        <fullName evidence="1">Uncharacterized protein</fullName>
    </submittedName>
</protein>
<organism evidence="1 2">
    <name type="scientific">Candidatus Kaiserbacteria bacterium CG_4_8_14_3_um_filter_38_9</name>
    <dbReference type="NCBI Taxonomy" id="1974599"/>
    <lineage>
        <taxon>Bacteria</taxon>
        <taxon>Candidatus Kaiseribacteriota</taxon>
    </lineage>
</organism>
<reference evidence="2" key="1">
    <citation type="submission" date="2017-09" db="EMBL/GenBank/DDBJ databases">
        <title>Depth-based differentiation of microbial function through sediment-hosted aquifers and enrichment of novel symbionts in the deep terrestrial subsurface.</title>
        <authorList>
            <person name="Probst A.J."/>
            <person name="Ladd B."/>
            <person name="Jarett J.K."/>
            <person name="Geller-Mcgrath D.E."/>
            <person name="Sieber C.M.K."/>
            <person name="Emerson J.B."/>
            <person name="Anantharaman K."/>
            <person name="Thomas B.C."/>
            <person name="Malmstrom R."/>
            <person name="Stieglmeier M."/>
            <person name="Klingl A."/>
            <person name="Woyke T."/>
            <person name="Ryan C.M."/>
            <person name="Banfield J.F."/>
        </authorList>
    </citation>
    <scope>NUCLEOTIDE SEQUENCE [LARGE SCALE GENOMIC DNA]</scope>
</reference>
<evidence type="ECO:0000313" key="1">
    <source>
        <dbReference type="EMBL" id="PIW97053.1"/>
    </source>
</evidence>
<dbReference type="AlphaFoldDB" id="A0A2M7INZ7"/>
<evidence type="ECO:0000313" key="2">
    <source>
        <dbReference type="Proteomes" id="UP000230837"/>
    </source>
</evidence>
<name>A0A2M7INZ7_9BACT</name>
<gene>
    <name evidence="1" type="ORF">COZ82_01665</name>
</gene>